<comment type="caution">
    <text evidence="2">The sequence shown here is derived from an EMBL/GenBank/DDBJ whole genome shotgun (WGS) entry which is preliminary data.</text>
</comment>
<sequence length="186" mass="20401">MERRQAEMKTWELRFAKFDFATPKLALLAAILAWLAATPAGAVERGVLPMARDFTKVARDAAARRAAILVLFSSAGCHYCAQVRDGFLIPTTRNADYDDKVVMVEIDAGSTQRLVDFDGRVTTHAEFASRYQISMTPTIKFLDTRGREVALPLVGIANPDFYGGPLDEAIHAAQARVRGEARTAAN</sequence>
<evidence type="ECO:0000313" key="3">
    <source>
        <dbReference type="Proteomes" id="UP001482231"/>
    </source>
</evidence>
<accession>A0ABV0ED98</accession>
<dbReference type="Gene3D" id="3.40.30.10">
    <property type="entry name" value="Glutaredoxin"/>
    <property type="match status" value="1"/>
</dbReference>
<dbReference type="RefSeq" id="WP_347307735.1">
    <property type="nucleotide sequence ID" value="NZ_JBAJEX010000003.1"/>
</dbReference>
<dbReference type="InterPro" id="IPR036249">
    <property type="entry name" value="Thioredoxin-like_sf"/>
</dbReference>
<dbReference type="SUPFAM" id="SSF52833">
    <property type="entry name" value="Thioredoxin-like"/>
    <property type="match status" value="1"/>
</dbReference>
<protein>
    <submittedName>
        <fullName evidence="2">Thioredoxin fold domain-containing protein</fullName>
    </submittedName>
</protein>
<organism evidence="2 3">
    <name type="scientific">Thiobacter aerophilum</name>
    <dbReference type="NCBI Taxonomy" id="3121275"/>
    <lineage>
        <taxon>Bacteria</taxon>
        <taxon>Pseudomonadati</taxon>
        <taxon>Pseudomonadota</taxon>
        <taxon>Betaproteobacteria</taxon>
        <taxon>Burkholderiales</taxon>
        <taxon>Thiobacteraceae</taxon>
        <taxon>Thiobacter</taxon>
    </lineage>
</organism>
<reference evidence="2 3" key="1">
    <citation type="submission" date="2024-02" db="EMBL/GenBank/DDBJ databases">
        <title>New thermophilic sulfur-oxidizing bacteria from a hot springs of the Uzon caldera (Kamchatka, Russia).</title>
        <authorList>
            <person name="Dukat A.M."/>
            <person name="Elcheninov A.G."/>
            <person name="Frolov E.N."/>
        </authorList>
    </citation>
    <scope>NUCLEOTIDE SEQUENCE [LARGE SCALE GENOMIC DNA]</scope>
    <source>
        <strain evidence="2 3">AK1</strain>
    </source>
</reference>
<evidence type="ECO:0000313" key="2">
    <source>
        <dbReference type="EMBL" id="MEO1766626.1"/>
    </source>
</evidence>
<dbReference type="Pfam" id="PF13098">
    <property type="entry name" value="Thioredoxin_2"/>
    <property type="match status" value="1"/>
</dbReference>
<keyword evidence="3" id="KW-1185">Reference proteome</keyword>
<evidence type="ECO:0000259" key="1">
    <source>
        <dbReference type="Pfam" id="PF13098"/>
    </source>
</evidence>
<name>A0ABV0ED98_9BURK</name>
<dbReference type="Proteomes" id="UP001482231">
    <property type="component" value="Unassembled WGS sequence"/>
</dbReference>
<dbReference type="InterPro" id="IPR012336">
    <property type="entry name" value="Thioredoxin-like_fold"/>
</dbReference>
<feature type="domain" description="Thioredoxin-like fold" evidence="1">
    <location>
        <begin position="64"/>
        <end position="159"/>
    </location>
</feature>
<dbReference type="EMBL" id="JBAJEX010000003">
    <property type="protein sequence ID" value="MEO1766626.1"/>
    <property type="molecule type" value="Genomic_DNA"/>
</dbReference>
<proteinExistence type="predicted"/>
<gene>
    <name evidence="2" type="ORF">V6E02_05320</name>
</gene>